<gene>
    <name evidence="8" type="ORF">OTI717_LOCUS1759</name>
    <name evidence="7" type="ORF">RFH988_LOCUS9435</name>
</gene>
<dbReference type="PROSITE" id="PS50850">
    <property type="entry name" value="MFS"/>
    <property type="match status" value="1"/>
</dbReference>
<feature type="transmembrane region" description="Helical" evidence="5">
    <location>
        <begin position="94"/>
        <end position="113"/>
    </location>
</feature>
<feature type="transmembrane region" description="Helical" evidence="5">
    <location>
        <begin position="125"/>
        <end position="144"/>
    </location>
</feature>
<dbReference type="PANTHER" id="PTHR11662:SF399">
    <property type="entry name" value="FI19708P1-RELATED"/>
    <property type="match status" value="1"/>
</dbReference>
<keyword evidence="4 5" id="KW-0472">Membrane</keyword>
<dbReference type="SUPFAM" id="SSF103473">
    <property type="entry name" value="MFS general substrate transporter"/>
    <property type="match status" value="1"/>
</dbReference>
<comment type="subcellular location">
    <subcellularLocation>
        <location evidence="1">Membrane</location>
        <topology evidence="1">Multi-pass membrane protein</topology>
    </subcellularLocation>
</comment>
<evidence type="ECO:0000313" key="7">
    <source>
        <dbReference type="EMBL" id="CAF0910007.1"/>
    </source>
</evidence>
<dbReference type="GO" id="GO:0022857">
    <property type="term" value="F:transmembrane transporter activity"/>
    <property type="evidence" value="ECO:0007669"/>
    <property type="project" value="InterPro"/>
</dbReference>
<dbReference type="AlphaFoldDB" id="A0A818H7Y2"/>
<proteinExistence type="predicted"/>
<evidence type="ECO:0000256" key="5">
    <source>
        <dbReference type="SAM" id="Phobius"/>
    </source>
</evidence>
<evidence type="ECO:0000259" key="6">
    <source>
        <dbReference type="PROSITE" id="PS50850"/>
    </source>
</evidence>
<dbReference type="InterPro" id="IPR011701">
    <property type="entry name" value="MFS"/>
</dbReference>
<evidence type="ECO:0000256" key="1">
    <source>
        <dbReference type="ARBA" id="ARBA00004141"/>
    </source>
</evidence>
<keyword evidence="3 5" id="KW-1133">Transmembrane helix</keyword>
<feature type="transmembrane region" description="Helical" evidence="5">
    <location>
        <begin position="351"/>
        <end position="374"/>
    </location>
</feature>
<accession>A0A818H7Y2</accession>
<dbReference type="GO" id="GO:0016020">
    <property type="term" value="C:membrane"/>
    <property type="evidence" value="ECO:0007669"/>
    <property type="project" value="UniProtKB-SubCell"/>
</dbReference>
<evidence type="ECO:0000313" key="9">
    <source>
        <dbReference type="Proteomes" id="UP000663823"/>
    </source>
</evidence>
<feature type="transmembrane region" description="Helical" evidence="5">
    <location>
        <begin position="150"/>
        <end position="173"/>
    </location>
</feature>
<name>A0A818H7Y2_9BILA</name>
<protein>
    <recommendedName>
        <fullName evidence="6">Major facilitator superfamily (MFS) profile domain-containing protein</fullName>
    </recommendedName>
</protein>
<dbReference type="InterPro" id="IPR036259">
    <property type="entry name" value="MFS_trans_sf"/>
</dbReference>
<dbReference type="Proteomes" id="UP000663882">
    <property type="component" value="Unassembled WGS sequence"/>
</dbReference>
<dbReference type="EMBL" id="CAJOAX010000079">
    <property type="protein sequence ID" value="CAF3501942.1"/>
    <property type="molecule type" value="Genomic_DNA"/>
</dbReference>
<evidence type="ECO:0000256" key="3">
    <source>
        <dbReference type="ARBA" id="ARBA00022989"/>
    </source>
</evidence>
<feature type="domain" description="Major facilitator superfamily (MFS) profile" evidence="6">
    <location>
        <begin position="36"/>
        <end position="411"/>
    </location>
</feature>
<dbReference type="Gene3D" id="1.20.1250.20">
    <property type="entry name" value="MFS general substrate transporter like domains"/>
    <property type="match status" value="1"/>
</dbReference>
<reference evidence="8" key="1">
    <citation type="submission" date="2021-02" db="EMBL/GenBank/DDBJ databases">
        <authorList>
            <person name="Nowell W R."/>
        </authorList>
    </citation>
    <scope>NUCLEOTIDE SEQUENCE</scope>
</reference>
<sequence>MASGNVLTSPRFIPSTRFTLGLLVSFALFTQYAQRVSLAMGIVCMVNRTNINTASSITSYSIQTHNRTIKIPTKYGSQYLEDKQFVLSESQQQILLGAHFFGYLLTLAPGGWISIKIGAKRTFTFGLLLSSTATLSMVAIYYLHDMYFTFAVIFRVIVGLGHGPLFPATYTFWSMWAVPLERSTLTSIGFCSTNLGTSITMLIGGLFCRYVNSGWVYIFILTIADSPLSHRTISQREQNYICEHIGISIGINNKEKRSTSFSSLPWKKILRSKPIIALVITQFCNIFGLFFFYTNVGKLLTEIHRIPVQQAGYILAGGFIFMPIVSLSTAIAYGAGYVVNFADIAPAYSSIIFAISTALGTIGALMSNIVAGLIIKQPILEDWRKLLLLFAIIYIIGGIVYLLYGSAVPRK</sequence>
<feature type="transmembrane region" description="Helical" evidence="5">
    <location>
        <begin position="275"/>
        <end position="293"/>
    </location>
</feature>
<organism evidence="8 9">
    <name type="scientific">Rotaria sordida</name>
    <dbReference type="NCBI Taxonomy" id="392033"/>
    <lineage>
        <taxon>Eukaryota</taxon>
        <taxon>Metazoa</taxon>
        <taxon>Spiralia</taxon>
        <taxon>Gnathifera</taxon>
        <taxon>Rotifera</taxon>
        <taxon>Eurotatoria</taxon>
        <taxon>Bdelloidea</taxon>
        <taxon>Philodinida</taxon>
        <taxon>Philodinidae</taxon>
        <taxon>Rotaria</taxon>
    </lineage>
</organism>
<comment type="caution">
    <text evidence="8">The sequence shown here is derived from an EMBL/GenBank/DDBJ whole genome shotgun (WGS) entry which is preliminary data.</text>
</comment>
<feature type="transmembrane region" description="Helical" evidence="5">
    <location>
        <begin position="185"/>
        <end position="207"/>
    </location>
</feature>
<dbReference type="PANTHER" id="PTHR11662">
    <property type="entry name" value="SOLUTE CARRIER FAMILY 17"/>
    <property type="match status" value="1"/>
</dbReference>
<evidence type="ECO:0000256" key="4">
    <source>
        <dbReference type="ARBA" id="ARBA00023136"/>
    </source>
</evidence>
<dbReference type="GO" id="GO:0006820">
    <property type="term" value="P:monoatomic anion transport"/>
    <property type="evidence" value="ECO:0007669"/>
    <property type="project" value="TreeGrafter"/>
</dbReference>
<keyword evidence="2 5" id="KW-0812">Transmembrane</keyword>
<feature type="transmembrane region" description="Helical" evidence="5">
    <location>
        <begin position="386"/>
        <end position="404"/>
    </location>
</feature>
<dbReference type="Pfam" id="PF07690">
    <property type="entry name" value="MFS_1"/>
    <property type="match status" value="1"/>
</dbReference>
<dbReference type="EMBL" id="CAJNOO010000335">
    <property type="protein sequence ID" value="CAF0910007.1"/>
    <property type="molecule type" value="Genomic_DNA"/>
</dbReference>
<dbReference type="InterPro" id="IPR020846">
    <property type="entry name" value="MFS_dom"/>
</dbReference>
<dbReference type="Proteomes" id="UP000663823">
    <property type="component" value="Unassembled WGS sequence"/>
</dbReference>
<evidence type="ECO:0000256" key="2">
    <source>
        <dbReference type="ARBA" id="ARBA00022692"/>
    </source>
</evidence>
<dbReference type="InterPro" id="IPR050382">
    <property type="entry name" value="MFS_Na/Anion_cotransporter"/>
</dbReference>
<evidence type="ECO:0000313" key="8">
    <source>
        <dbReference type="EMBL" id="CAF3501942.1"/>
    </source>
</evidence>
<dbReference type="OrthoDB" id="2985014at2759"/>
<feature type="transmembrane region" description="Helical" evidence="5">
    <location>
        <begin position="313"/>
        <end position="339"/>
    </location>
</feature>